<proteinExistence type="predicted"/>
<dbReference type="Gene3D" id="3.40.50.150">
    <property type="entry name" value="Vaccinia Virus protein VP39"/>
    <property type="match status" value="1"/>
</dbReference>
<dbReference type="SUPFAM" id="SSF53335">
    <property type="entry name" value="S-adenosyl-L-methionine-dependent methyltransferases"/>
    <property type="match status" value="1"/>
</dbReference>
<evidence type="ECO:0000313" key="3">
    <source>
        <dbReference type="Proteomes" id="UP000033930"/>
    </source>
</evidence>
<dbReference type="InterPro" id="IPR029063">
    <property type="entry name" value="SAM-dependent_MTases_sf"/>
</dbReference>
<evidence type="ECO:0000313" key="2">
    <source>
        <dbReference type="EMBL" id="KKR98418.1"/>
    </source>
</evidence>
<evidence type="ECO:0000259" key="1">
    <source>
        <dbReference type="Pfam" id="PF05050"/>
    </source>
</evidence>
<reference evidence="2 3" key="1">
    <citation type="journal article" date="2015" name="Nature">
        <title>rRNA introns, odd ribosomes, and small enigmatic genomes across a large radiation of phyla.</title>
        <authorList>
            <person name="Brown C.T."/>
            <person name="Hug L.A."/>
            <person name="Thomas B.C."/>
            <person name="Sharon I."/>
            <person name="Castelle C.J."/>
            <person name="Singh A."/>
            <person name="Wilkins M.J."/>
            <person name="Williams K.H."/>
            <person name="Banfield J.F."/>
        </authorList>
    </citation>
    <scope>NUCLEOTIDE SEQUENCE [LARGE SCALE GENOMIC DNA]</scope>
</reference>
<dbReference type="InterPro" id="IPR052514">
    <property type="entry name" value="SAM-dependent_MTase"/>
</dbReference>
<dbReference type="PANTHER" id="PTHR34203">
    <property type="entry name" value="METHYLTRANSFERASE, FKBM FAMILY PROTEIN"/>
    <property type="match status" value="1"/>
</dbReference>
<organism evidence="2 3">
    <name type="scientific">Candidatus Uhrbacteria bacterium GW2011_GWC1_41_20</name>
    <dbReference type="NCBI Taxonomy" id="1618983"/>
    <lineage>
        <taxon>Bacteria</taxon>
        <taxon>Candidatus Uhriibacteriota</taxon>
    </lineage>
</organism>
<feature type="domain" description="Methyltransferase FkbM" evidence="1">
    <location>
        <begin position="50"/>
        <end position="206"/>
    </location>
</feature>
<dbReference type="EMBL" id="LCAW01000018">
    <property type="protein sequence ID" value="KKR98418.1"/>
    <property type="molecule type" value="Genomic_DNA"/>
</dbReference>
<dbReference type="AlphaFoldDB" id="A0A0G0VBV7"/>
<name>A0A0G0VBV7_9BACT</name>
<dbReference type="Proteomes" id="UP000033930">
    <property type="component" value="Unassembled WGS sequence"/>
</dbReference>
<protein>
    <recommendedName>
        <fullName evidence="1">Methyltransferase FkbM domain-containing protein</fullName>
    </recommendedName>
</protein>
<accession>A0A0G0VBV7</accession>
<gene>
    <name evidence="2" type="ORF">UU50_C0018G0023</name>
</gene>
<dbReference type="PANTHER" id="PTHR34203:SF15">
    <property type="entry name" value="SLL1173 PROTEIN"/>
    <property type="match status" value="1"/>
</dbReference>
<dbReference type="InterPro" id="IPR006342">
    <property type="entry name" value="FkbM_mtfrase"/>
</dbReference>
<dbReference type="Pfam" id="PF05050">
    <property type="entry name" value="Methyltransf_21"/>
    <property type="match status" value="1"/>
</dbReference>
<sequence length="227" mass="25818">MNQAEITFQNKKICGIWREEADESVWFEIFKYGEYRAADEAIRQATTIFDIGAHAGFFTLYARAINPKAQIVCVEPDENNIEAINQNLKFNNMQSKVKIIPGALVSEQGDYILEISKDSHNHKVVKKDQKIKGRTIVGYKLSDLIAESGVKVVDLLKMDIEGAEVGIIEAWNKSDWSVLRNIVLEYHGGNRPKTKIEKILREHGFSVRLFPSKFDKTMGIVFGRRKG</sequence>
<comment type="caution">
    <text evidence="2">The sequence shown here is derived from an EMBL/GenBank/DDBJ whole genome shotgun (WGS) entry which is preliminary data.</text>
</comment>
<dbReference type="NCBIfam" id="TIGR01444">
    <property type="entry name" value="fkbM_fam"/>
    <property type="match status" value="1"/>
</dbReference>